<organism evidence="3 4">
    <name type="scientific">Haemophilus paracuniculus</name>
    <dbReference type="NCBI Taxonomy" id="734"/>
    <lineage>
        <taxon>Bacteria</taxon>
        <taxon>Pseudomonadati</taxon>
        <taxon>Pseudomonadota</taxon>
        <taxon>Gammaproteobacteria</taxon>
        <taxon>Pasteurellales</taxon>
        <taxon>Pasteurellaceae</taxon>
        <taxon>Haemophilus</taxon>
    </lineage>
</organism>
<dbReference type="InterPro" id="IPR022391">
    <property type="entry name" value="ICE_relaxase_PFGI-1"/>
</dbReference>
<dbReference type="InterPro" id="IPR011093">
    <property type="entry name" value="TraI_2_C"/>
</dbReference>
<proteinExistence type="predicted"/>
<dbReference type="SMART" id="SM00471">
    <property type="entry name" value="HDc"/>
    <property type="match status" value="1"/>
</dbReference>
<dbReference type="Pfam" id="PF07514">
    <property type="entry name" value="TraI_2"/>
    <property type="match status" value="1"/>
</dbReference>
<reference evidence="3 4" key="1">
    <citation type="submission" date="2017-02" db="EMBL/GenBank/DDBJ databases">
        <title>Draft genome sequence of Haemophilus paracuniculus CCUG 43573 type strain.</title>
        <authorList>
            <person name="Engstrom-Jakobsson H."/>
            <person name="Salva-Serra F."/>
            <person name="Thorell K."/>
            <person name="Gonzales-Siles L."/>
            <person name="Karlsson R."/>
            <person name="Boulund F."/>
            <person name="Engstrand L."/>
            <person name="Kristiansson E."/>
            <person name="Moore E."/>
        </authorList>
    </citation>
    <scope>NUCLEOTIDE SEQUENCE [LARGE SCALE GENOMIC DNA]</scope>
    <source>
        <strain evidence="3 4">CCUG 43573</strain>
    </source>
</reference>
<feature type="compositionally biased region" description="Polar residues" evidence="1">
    <location>
        <begin position="9"/>
        <end position="18"/>
    </location>
</feature>
<dbReference type="OrthoDB" id="6190309at2"/>
<evidence type="ECO:0000259" key="2">
    <source>
        <dbReference type="SMART" id="SM00471"/>
    </source>
</evidence>
<sequence length="662" mass="73774">MLKKLLNSFRPTKSQTPLTAEEQPTDGWHSPLSADKLLDTPLRKQYLNTIWQNVSMTPDMFKKLYRTPIEHYAEMVQLLPASESHHHAHIGGMLDHGLEVISIAARLRQSYVLPPNAAPEEQAKQRDVWTAVVIYAALLHDIGKVAVDIEVQQKDGTRWFPWQGKPTQPYNFRYIKGRDYSLHPTLGGFFASQMLPKEAFDWIGKFPQAFAQLMTFISGHHDKAGILAEIIQKADQISVTMALGGDPGKLAEQPKMSFAKQLQIALRHVVGQFKLNAPKGGCDGWLTEDGLWLMSKSTADHIRAHLMSQGVSVPSLNGKLFDELQAHNLIEKTAQDTAIWNCKVASNIGWAPPKPFSLLKISPNVIWDNIEQRPALFEGRVNVVDEQGNSVSTDVVPVLSDVEVPNTMPDLSIADTANNVVPPTFEAEPVNDHLTTEPVVENPTQSFSEPTVDSTESTDDVAFALQFFDDMMPDTAEQNAEPVVEKSLKSQSVAEETELLPLPTPPQKVAPKMAKNVKKEAKPTACPPNTTEIIDGLAFLNWVKAGVLSGKIFVNKPNALIHIVQNHLFLVTPNSFQIYLREAGVTDEAAWELLQKHFQNLGIHKRCHTENDSRNIWECSVVGPKRTSILNGFLIEDVKLILGDKLAVNNQWLKLRGYPYYG</sequence>
<comment type="caution">
    <text evidence="3">The sequence shown here is derived from an EMBL/GenBank/DDBJ whole genome shotgun (WGS) entry which is preliminary data.</text>
</comment>
<accession>A0A1T0AVE3</accession>
<dbReference type="InterPro" id="IPR011119">
    <property type="entry name" value="Unchr_helicase_relaxase_TraI"/>
</dbReference>
<dbReference type="Gene3D" id="2.40.10.200">
    <property type="entry name" value="STY4665 C-terminal domain-like"/>
    <property type="match status" value="1"/>
</dbReference>
<dbReference type="NCBIfam" id="NF041494">
    <property type="entry name" value="MobH"/>
    <property type="match status" value="1"/>
</dbReference>
<name>A0A1T0AVE3_9PAST</name>
<protein>
    <recommendedName>
        <fullName evidence="2">HD/PDEase domain-containing protein</fullName>
    </recommendedName>
</protein>
<dbReference type="RefSeq" id="WP_078235941.1">
    <property type="nucleotide sequence ID" value="NZ_MUYA01000001.1"/>
</dbReference>
<dbReference type="InterPro" id="IPR036390">
    <property type="entry name" value="WH_DNA-bd_sf"/>
</dbReference>
<dbReference type="SUPFAM" id="SSF109604">
    <property type="entry name" value="HD-domain/PDEase-like"/>
    <property type="match status" value="1"/>
</dbReference>
<evidence type="ECO:0000313" key="4">
    <source>
        <dbReference type="Proteomes" id="UP000190867"/>
    </source>
</evidence>
<dbReference type="InterPro" id="IPR036388">
    <property type="entry name" value="WH-like_DNA-bd_sf"/>
</dbReference>
<dbReference type="NCBIfam" id="TIGR03760">
    <property type="entry name" value="ICE_TraI_Pfluor"/>
    <property type="match status" value="1"/>
</dbReference>
<dbReference type="Gene3D" id="1.10.3210.40">
    <property type="match status" value="1"/>
</dbReference>
<dbReference type="Gene3D" id="1.10.10.10">
    <property type="entry name" value="Winged helix-like DNA-binding domain superfamily/Winged helix DNA-binding domain"/>
    <property type="match status" value="1"/>
</dbReference>
<dbReference type="EMBL" id="MUYA01000001">
    <property type="protein sequence ID" value="OOS00910.1"/>
    <property type="molecule type" value="Genomic_DNA"/>
</dbReference>
<dbReference type="STRING" id="734.B0187_01045"/>
<evidence type="ECO:0000313" key="3">
    <source>
        <dbReference type="EMBL" id="OOS00910.1"/>
    </source>
</evidence>
<dbReference type="Proteomes" id="UP000190867">
    <property type="component" value="Unassembled WGS sequence"/>
</dbReference>
<dbReference type="AlphaFoldDB" id="A0A1T0AVE3"/>
<feature type="region of interest" description="Disordered" evidence="1">
    <location>
        <begin position="1"/>
        <end position="32"/>
    </location>
</feature>
<dbReference type="InterPro" id="IPR003607">
    <property type="entry name" value="HD/PDEase_dom"/>
</dbReference>
<dbReference type="Pfam" id="PF07515">
    <property type="entry name" value="TraI_2_C"/>
    <property type="match status" value="1"/>
</dbReference>
<gene>
    <name evidence="3" type="ORF">B0187_01045</name>
</gene>
<dbReference type="SUPFAM" id="SSF46785">
    <property type="entry name" value="Winged helix' DNA-binding domain"/>
    <property type="match status" value="1"/>
</dbReference>
<evidence type="ECO:0000256" key="1">
    <source>
        <dbReference type="SAM" id="MobiDB-lite"/>
    </source>
</evidence>
<feature type="domain" description="HD/PDEase" evidence="2">
    <location>
        <begin position="89"/>
        <end position="249"/>
    </location>
</feature>
<keyword evidence="4" id="KW-1185">Reference proteome</keyword>